<sequence>MNTGYSFPSASSETFLEEKFTFQKNILKLQLQLERCYSDLAGSTGRPTIVVFDRGLRDCRVFMSEDEWARGLQELNMALPGGPIGRITDEYIYKRYDGVIHLVTAADGAEEHYKYGIVQDDRGGRVFRRETPSEAIEQDRKLQEAWQAHTHHVVVPNGGARGFVSKLEEATEAVLAIARLLHPTEARAALSRPYDCPLMAF</sequence>
<proteinExistence type="predicted"/>
<evidence type="ECO:0000313" key="1">
    <source>
        <dbReference type="EMBL" id="KOO31607.1"/>
    </source>
</evidence>
<dbReference type="PANTHER" id="PTHR34932:SF1">
    <property type="entry name" value="TRPL TRANSLOCATION DEFECT PROTEIN 14"/>
    <property type="match status" value="1"/>
</dbReference>
<dbReference type="Proteomes" id="UP000037460">
    <property type="component" value="Unassembled WGS sequence"/>
</dbReference>
<organism evidence="1 2">
    <name type="scientific">Chrysochromulina tobinii</name>
    <dbReference type="NCBI Taxonomy" id="1460289"/>
    <lineage>
        <taxon>Eukaryota</taxon>
        <taxon>Haptista</taxon>
        <taxon>Haptophyta</taxon>
        <taxon>Prymnesiophyceae</taxon>
        <taxon>Prymnesiales</taxon>
        <taxon>Chrysochromulinaceae</taxon>
        <taxon>Chrysochromulina</taxon>
    </lineage>
</organism>
<dbReference type="EMBL" id="JWZX01001978">
    <property type="protein sequence ID" value="KOO31607.1"/>
    <property type="molecule type" value="Genomic_DNA"/>
</dbReference>
<dbReference type="GO" id="GO:0070300">
    <property type="term" value="F:phosphatidic acid binding"/>
    <property type="evidence" value="ECO:0007669"/>
    <property type="project" value="TreeGrafter"/>
</dbReference>
<dbReference type="GO" id="GO:0035091">
    <property type="term" value="F:phosphatidylinositol binding"/>
    <property type="evidence" value="ECO:0007669"/>
    <property type="project" value="TreeGrafter"/>
</dbReference>
<protein>
    <submittedName>
        <fullName evidence="1">Uncharacterized protein</fullName>
    </submittedName>
</protein>
<comment type="caution">
    <text evidence="1">The sequence shown here is derived from an EMBL/GenBank/DDBJ whole genome shotgun (WGS) entry which is preliminary data.</text>
</comment>
<name>A0A0M0JZ64_9EUKA</name>
<dbReference type="GO" id="GO:0005525">
    <property type="term" value="F:GTP binding"/>
    <property type="evidence" value="ECO:0007669"/>
    <property type="project" value="TreeGrafter"/>
</dbReference>
<dbReference type="PANTHER" id="PTHR34932">
    <property type="entry name" value="TRPL TRANSLOCATION DEFECT PROTEIN 14"/>
    <property type="match status" value="1"/>
</dbReference>
<dbReference type="AlphaFoldDB" id="A0A0M0JZ64"/>
<keyword evidence="2" id="KW-1185">Reference proteome</keyword>
<gene>
    <name evidence="1" type="ORF">Ctob_008498</name>
</gene>
<accession>A0A0M0JZ64</accession>
<evidence type="ECO:0000313" key="2">
    <source>
        <dbReference type="Proteomes" id="UP000037460"/>
    </source>
</evidence>
<dbReference type="OrthoDB" id="6375174at2759"/>
<dbReference type="InterPro" id="IPR053227">
    <property type="entry name" value="TRPL-trafficking_regulator"/>
</dbReference>
<reference evidence="2" key="1">
    <citation type="journal article" date="2015" name="PLoS Genet.">
        <title>Genome Sequence and Transcriptome Analyses of Chrysochromulina tobin: Metabolic Tools for Enhanced Algal Fitness in the Prominent Order Prymnesiales (Haptophyceae).</title>
        <authorList>
            <person name="Hovde B.T."/>
            <person name="Deodato C.R."/>
            <person name="Hunsperger H.M."/>
            <person name="Ryken S.A."/>
            <person name="Yost W."/>
            <person name="Jha R.K."/>
            <person name="Patterson J."/>
            <person name="Monnat R.J. Jr."/>
            <person name="Barlow S.B."/>
            <person name="Starkenburg S.R."/>
            <person name="Cattolico R.A."/>
        </authorList>
    </citation>
    <scope>NUCLEOTIDE SEQUENCE</scope>
    <source>
        <strain evidence="2">CCMP291</strain>
    </source>
</reference>